<dbReference type="RefSeq" id="WP_381617972.1">
    <property type="nucleotide sequence ID" value="NZ_JBHTEB010000001.1"/>
</dbReference>
<accession>A0ABW2W2I0</accession>
<sequence>MVELSPGYLDWDDVNPARHFFDSASAPQVVRTLGPARRVPSRPDLPFSDPAMSAWSWEEGRPWADAMSHALVKRYGRWAVGWRWAHDEGDFDGGPVGNWCCPRDSITTPEETLTRVVAALGEWRAWLESLAGWFDAYPLDLADVEDQRILWECAARNLILQVTDRTGCGSGWYGHCHQVLTWFLSHWGVDADLAQELVDEAIGGRFASWTGPDPLLVDDVAERLALSLRPDEGAQPAAPVPDHLARWLAVRATVAWQDAPDSEGDEPVVPSRDGAAEDIRAFDGAVDCGPLVVGLAAALRRAEDREAMRDVRGGDADEADDAGAERQLALVAEGRAHARCHVGVRLTEHFEAFHSAVLHHLLDVRVRQLPVNADRVGVLIELEAVGQHSFLVNEALHHQLRPVLRCE</sequence>
<gene>
    <name evidence="1" type="ORF">ACFQZ6_01195</name>
</gene>
<evidence type="ECO:0000313" key="2">
    <source>
        <dbReference type="Proteomes" id="UP001597023"/>
    </source>
</evidence>
<dbReference type="EMBL" id="JBHTEB010000001">
    <property type="protein sequence ID" value="MFD0312867.1"/>
    <property type="molecule type" value="Genomic_DNA"/>
</dbReference>
<protein>
    <submittedName>
        <fullName evidence="1">Uncharacterized protein</fullName>
    </submittedName>
</protein>
<reference evidence="2" key="1">
    <citation type="journal article" date="2019" name="Int. J. Syst. Evol. Microbiol.">
        <title>The Global Catalogue of Microorganisms (GCM) 10K type strain sequencing project: providing services to taxonomists for standard genome sequencing and annotation.</title>
        <authorList>
            <consortium name="The Broad Institute Genomics Platform"/>
            <consortium name="The Broad Institute Genome Sequencing Center for Infectious Disease"/>
            <person name="Wu L."/>
            <person name="Ma J."/>
        </authorList>
    </citation>
    <scope>NUCLEOTIDE SEQUENCE [LARGE SCALE GENOMIC DNA]</scope>
    <source>
        <strain evidence="2">CGMCC 4.7400</strain>
    </source>
</reference>
<keyword evidence="2" id="KW-1185">Reference proteome</keyword>
<comment type="caution">
    <text evidence="1">The sequence shown here is derived from an EMBL/GenBank/DDBJ whole genome shotgun (WGS) entry which is preliminary data.</text>
</comment>
<dbReference type="Proteomes" id="UP001597023">
    <property type="component" value="Unassembled WGS sequence"/>
</dbReference>
<proteinExistence type="predicted"/>
<name>A0ABW2W2I0_9ACTN</name>
<evidence type="ECO:0000313" key="1">
    <source>
        <dbReference type="EMBL" id="MFD0312867.1"/>
    </source>
</evidence>
<organism evidence="1 2">
    <name type="scientific">Streptomyces flavalbus</name>
    <dbReference type="NCBI Taxonomy" id="2665155"/>
    <lineage>
        <taxon>Bacteria</taxon>
        <taxon>Bacillati</taxon>
        <taxon>Actinomycetota</taxon>
        <taxon>Actinomycetes</taxon>
        <taxon>Kitasatosporales</taxon>
        <taxon>Streptomycetaceae</taxon>
        <taxon>Streptomyces</taxon>
    </lineage>
</organism>